<comment type="subcellular location">
    <subcellularLocation>
        <location evidence="1">Membrane</location>
        <topology evidence="1">Multi-pass membrane protein</topology>
    </subcellularLocation>
</comment>
<organism evidence="9 10">
    <name type="scientific">Cymbomonas tetramitiformis</name>
    <dbReference type="NCBI Taxonomy" id="36881"/>
    <lineage>
        <taxon>Eukaryota</taxon>
        <taxon>Viridiplantae</taxon>
        <taxon>Chlorophyta</taxon>
        <taxon>Pyramimonadophyceae</taxon>
        <taxon>Pyramimonadales</taxon>
        <taxon>Pyramimonadaceae</taxon>
        <taxon>Cymbomonas</taxon>
    </lineage>
</organism>
<dbReference type="InterPro" id="IPR036116">
    <property type="entry name" value="FN3_sf"/>
</dbReference>
<feature type="region of interest" description="Disordered" evidence="6">
    <location>
        <begin position="1352"/>
        <end position="1430"/>
    </location>
</feature>
<keyword evidence="4 7" id="KW-1133">Transmembrane helix</keyword>
<dbReference type="InterPro" id="IPR013783">
    <property type="entry name" value="Ig-like_fold"/>
</dbReference>
<feature type="transmembrane region" description="Helical" evidence="7">
    <location>
        <begin position="592"/>
        <end position="613"/>
    </location>
</feature>
<reference evidence="9 10" key="1">
    <citation type="journal article" date="2015" name="Genome Biol. Evol.">
        <title>Comparative Genomics of a Bacterivorous Green Alga Reveals Evolutionary Causalities and Consequences of Phago-Mixotrophic Mode of Nutrition.</title>
        <authorList>
            <person name="Burns J.A."/>
            <person name="Paasch A."/>
            <person name="Narechania A."/>
            <person name="Kim E."/>
        </authorList>
    </citation>
    <scope>NUCLEOTIDE SEQUENCE [LARGE SCALE GENOMIC DNA]</scope>
    <source>
        <strain evidence="9 10">PLY_AMNH</strain>
    </source>
</reference>
<protein>
    <recommendedName>
        <fullName evidence="8">Fibronectin type-III domain-containing protein</fullName>
    </recommendedName>
</protein>
<dbReference type="Pfam" id="PF23188">
    <property type="entry name" value="THU_Piezo1"/>
    <property type="match status" value="1"/>
</dbReference>
<feature type="transmembrane region" description="Helical" evidence="7">
    <location>
        <begin position="330"/>
        <end position="353"/>
    </location>
</feature>
<evidence type="ECO:0000256" key="3">
    <source>
        <dbReference type="ARBA" id="ARBA00022692"/>
    </source>
</evidence>
<feature type="region of interest" description="Disordered" evidence="6">
    <location>
        <begin position="1506"/>
        <end position="1574"/>
    </location>
</feature>
<dbReference type="SMART" id="SM00060">
    <property type="entry name" value="FN3"/>
    <property type="match status" value="1"/>
</dbReference>
<keyword evidence="3 7" id="KW-0812">Transmembrane</keyword>
<feature type="compositionally biased region" description="Low complexity" evidence="6">
    <location>
        <begin position="1506"/>
        <end position="1516"/>
    </location>
</feature>
<evidence type="ECO:0000313" key="10">
    <source>
        <dbReference type="Proteomes" id="UP001190700"/>
    </source>
</evidence>
<accession>A0AAE0LC31</accession>
<feature type="transmembrane region" description="Helical" evidence="7">
    <location>
        <begin position="224"/>
        <end position="245"/>
    </location>
</feature>
<dbReference type="Pfam" id="PF12166">
    <property type="entry name" value="Piezo_cap"/>
    <property type="match status" value="1"/>
</dbReference>
<dbReference type="PROSITE" id="PS50853">
    <property type="entry name" value="FN3"/>
    <property type="match status" value="1"/>
</dbReference>
<evidence type="ECO:0000256" key="6">
    <source>
        <dbReference type="SAM" id="MobiDB-lite"/>
    </source>
</evidence>
<feature type="transmembrane region" description="Helical" evidence="7">
    <location>
        <begin position="662"/>
        <end position="682"/>
    </location>
</feature>
<feature type="transmembrane region" description="Helical" evidence="7">
    <location>
        <begin position="2728"/>
        <end position="2749"/>
    </location>
</feature>
<feature type="transmembrane region" description="Helical" evidence="7">
    <location>
        <begin position="176"/>
        <end position="194"/>
    </location>
</feature>
<dbReference type="PANTHER" id="PTHR13167">
    <property type="entry name" value="PIEZO-TYPE MECHANOSENSITIVE ION CHANNEL COMPONENT"/>
    <property type="match status" value="1"/>
</dbReference>
<dbReference type="Pfam" id="PF24874">
    <property type="entry name" value="Piezo_THU9_anchor"/>
    <property type="match status" value="1"/>
</dbReference>
<dbReference type="InterPro" id="IPR056768">
    <property type="entry name" value="THU_Piezo"/>
</dbReference>
<feature type="transmembrane region" description="Helical" evidence="7">
    <location>
        <begin position="1681"/>
        <end position="1699"/>
    </location>
</feature>
<evidence type="ECO:0000256" key="7">
    <source>
        <dbReference type="SAM" id="Phobius"/>
    </source>
</evidence>
<feature type="transmembrane region" description="Helical" evidence="7">
    <location>
        <begin position="640"/>
        <end position="656"/>
    </location>
</feature>
<comment type="similarity">
    <text evidence="2">Belongs to the PIEZO (TC 1.A.75) family.</text>
</comment>
<feature type="region of interest" description="Disordered" evidence="6">
    <location>
        <begin position="1847"/>
        <end position="1879"/>
    </location>
</feature>
<feature type="transmembrane region" description="Helical" evidence="7">
    <location>
        <begin position="373"/>
        <end position="392"/>
    </location>
</feature>
<dbReference type="PANTHER" id="PTHR13167:SF25">
    <property type="entry name" value="PIEZO-TYPE MECHANOSENSITIVE ION CHANNEL COMPONENT"/>
    <property type="match status" value="1"/>
</dbReference>
<feature type="transmembrane region" description="Helical" evidence="7">
    <location>
        <begin position="2696"/>
        <end position="2716"/>
    </location>
</feature>
<feature type="transmembrane region" description="Helical" evidence="7">
    <location>
        <begin position="2413"/>
        <end position="2430"/>
    </location>
</feature>
<dbReference type="GO" id="GO:0005261">
    <property type="term" value="F:monoatomic cation channel activity"/>
    <property type="evidence" value="ECO:0007669"/>
    <property type="project" value="TreeGrafter"/>
</dbReference>
<evidence type="ECO:0000256" key="2">
    <source>
        <dbReference type="ARBA" id="ARBA00007821"/>
    </source>
</evidence>
<feature type="compositionally biased region" description="Basic and acidic residues" evidence="6">
    <location>
        <begin position="1520"/>
        <end position="1531"/>
    </location>
</feature>
<feature type="transmembrane region" description="Helical" evidence="7">
    <location>
        <begin position="2378"/>
        <end position="2401"/>
    </location>
</feature>
<dbReference type="GO" id="GO:0071260">
    <property type="term" value="P:cellular response to mechanical stimulus"/>
    <property type="evidence" value="ECO:0007669"/>
    <property type="project" value="TreeGrafter"/>
</dbReference>
<dbReference type="GO" id="GO:0050982">
    <property type="term" value="P:detection of mechanical stimulus"/>
    <property type="evidence" value="ECO:0007669"/>
    <property type="project" value="TreeGrafter"/>
</dbReference>
<feature type="transmembrane region" description="Helical" evidence="7">
    <location>
        <begin position="488"/>
        <end position="507"/>
    </location>
</feature>
<dbReference type="Proteomes" id="UP001190700">
    <property type="component" value="Unassembled WGS sequence"/>
</dbReference>
<feature type="transmembrane region" description="Helical" evidence="7">
    <location>
        <begin position="513"/>
        <end position="531"/>
    </location>
</feature>
<dbReference type="InterPro" id="IPR031334">
    <property type="entry name" value="Piezo_cap_dom"/>
</dbReference>
<evidence type="ECO:0000259" key="8">
    <source>
        <dbReference type="PROSITE" id="PS50853"/>
    </source>
</evidence>
<dbReference type="InterPro" id="IPR003961">
    <property type="entry name" value="FN3_dom"/>
</dbReference>
<gene>
    <name evidence="9" type="ORF">CYMTET_12194</name>
</gene>
<dbReference type="EMBL" id="LGRX02004599">
    <property type="protein sequence ID" value="KAK3279946.1"/>
    <property type="molecule type" value="Genomic_DNA"/>
</dbReference>
<dbReference type="GO" id="GO:0016020">
    <property type="term" value="C:membrane"/>
    <property type="evidence" value="ECO:0007669"/>
    <property type="project" value="UniProtKB-SubCell"/>
</dbReference>
<evidence type="ECO:0000256" key="1">
    <source>
        <dbReference type="ARBA" id="ARBA00004141"/>
    </source>
</evidence>
<feature type="transmembrane region" description="Helical" evidence="7">
    <location>
        <begin position="2761"/>
        <end position="2778"/>
    </location>
</feature>
<sequence length="3269" mass="367390">MTLPRALAEKFQMAMHISISAISFLAVVIHVSYQGGASREEGSGELWADFGYLKITSPEEGFCGIFPDVFLCCTGPFFIYIKFKAIRCCTDYSFQLLLDEQMSPTDEELANERKRIGETLMATKLLAQTLGLVSLLLSSTIYPSVLGAAYFYGLVPLCIHALTTQEHNLTTKRFQAIQVVVAFEIVVFYLAQFFDYEADWLNTLGLENLTRHQEGGICISSAKYWGFLGSQILVAASLCWCRWILTISHALPRLRTPVYIDVLHTFLTSYNGAMICIRGLLIIWAITFPGLVSLPLLVAGTVHPMMWTTAKKSENAVLQDKKMRDWSNCLLFIMHYVICYALVILAAEYLWYIPGCSWGDESWWRRLGIHTVSRSYVVLFLKIFLAAFLMMYRPHISQLYRMPGFGGHDPWLSPTKNLNGTHAAQKGASGGVSLPPRECKNKTSVESVRKAKGLRGVLFWTKRYSVVGVHFLTGVAVRKWLIRSPSQIVLVLAPWIYSFSILVLYLASLTQATVLNGGLLLFVIAFTIISYEEGTHRWHFVMVYIALLVYVLFTWQIIAPDVTNDYDMSGAIGLEVYKPQEDLWAPLWITPLMQYILLLTVVGVQTAASAAVWKKRCLDGYKHGAYKRQGTMVLKQDPRIGLLFAMPLMLCLGVLYPVFNRATLLCLTDLLVLIGLVVLLVFDFKAHHFVQYRRLVRILFPYLLVQYVWLMLIYICQIEHVFEMLESVWWPLDRYLPLPNLGLVQHLGRDQLATGISVRVTLLVVILLEYKWLAWTVHRYRWAAKVIMFHCKRHKQRSRPEHEEFTINNNFAGNAMLEADYDLISENPAVGIERNNSSDCDALRRSDLQIASTSIKNDGSTGNTGNTMTTLEMAIENARSLDPEALERSRSTSVRTNTLTMAVRTRSDTAASAPTTPQVDKARKKRLTISTTLRRHPRVIAPLSFTLSNGNLSLPSTAEKVSTFIANTIFGIISCLGPRILAMFICIKACAQVDFRGLVYSTLLSVMVVRVGLENGTWEIVGKMWPVLLAVTTTMSTLLYCYQFAVFGTGYPLGLSSDHMLDTNWLGLYRIDDPNIYSMFAYTHACCDPQYVRFRDNTTDIGYACKFLDDFDSDSDMALISEAYVCTTFYSLWWLLKWELFVLLACFMQRLNVAHTRNLQSVRTKRFNQIVSKSKITKRYSGSGAGQTTPRAAEESSSPVSAPELGEMSSACPPASPSQYKSKLTDLKRDEETAQPHAPAMRNSAASIPGDVRRRHSMFAPREVSFESRLLETLDLAIMSDDVRPRSASSPAGPAGTSADVSLWVSATAPVIYESTSNVSEGDAEEAGGRSPGRKRCRDEMNARTPALVLEGHTLPLPPSSGPSIESSTEGGQANRQQESVAGLGEQADKEVVHEGSANGDVDEQAMQRDDTVGPADGPTPSDGVGGLAESDESLVDGVRTTVRQGSRDAIAGGPGGARAGETPHAHAGAASMAETQTRIDAHALQGEERGDTESGDSLYFSMLGSTSGTSSSMGSVFEEPAKTSRSDQSDQRPVGAMTRDSSSVGWFRKPHFRKGTLGKGHQRSRSADGWTSTLDRSMTGAMASSPWKPPTTRPSIRLKEARPPSLGKIEAITRRWMEARDKSLVPRAAPMNVMIKWVSHLQALGTQVWNFIMLYYGIAAYEAAMLSLLLTAFMHMNIMSLLYMGILGLMVGSNTVVGRQRLAAPRYRRAFLGTISVMNFAQYVIKLGLPPVFLTDYISTQLNEELAEEDQPEEEVSEQVSEEDGIVLQGSMLEECAVCSAKYFWILVTCGDSASGSEPCFAPAKSSYNLITDFMVLFFAVEYVKQTRADLEAGRLTNVLLQPTVSPSVRSSPTGSPTVRGSPKEPRSPASLVTSPLSSVASTPHALYQSAERHVQDENDMTMQKSLWHQMQFFCMNNFIYIIITSLFLIAMANRDSNIFNLGYAMIGCLFTFRIGDLERNGLLFRDRQQSKKWWNPALFRVLLFYNYAVLTVKLFFCIPGIEPIYLDGHKATSGHRCSQEGNAGTSMCELWTEIFGLQKLDNSCDGVSCGDTFSLNGGGIMGSLIVFVLTQLQQQIFTHPVYTVYMLSRRGYFDREKVRRREMHQSYISSLVAARTKSTEALLDSRQKLMDRLYSVVKRQRRWESEQFGPLQNIFPPAAPSQPRVEVLNSVSLEVHWDAPESFGQAILWYTLKRQVASTTTLLGDFGDPQDVHAHSCSAVVTGLEPDTAYEFIVEAVNIEGRGTPSNRSSPVSTLPSTPMEEHIEKEEIDPMDSLHEDEVFIDEMIVHDDESDADDLDAEDKDRWAWVAELRENARQQFNVTWAFLVRQMAAGCTETLFPHHACATSQSISTLLEFLGLLWALMRSHTQLACCGIFVVNAMANADLLSLVFPVCMFLFTMVEIPQADKQTWQMYTCYAIFVIFVRITFQLQLFCMRDTISDVPGQEGEIDDPDRWWPSMQPNCPKEGEEVYHAPSDYSRKASIFAVVKKPNSATLLGHYFTDALVLMMLYIHIYHMDLLGCWKANAFLAIQPKFEPIMINHWPTQWWLGRRLREAEVAIRNHYMKVMATDHIMRDIGKKVPTVPPPTPLRLSASAARREGLKNAKTPFRQKKLGSYLMNFNDIKATDFGAQLVGKPGMDLHMPCLRPLVGKPGMDLHMPSFVFQLITLLYFIFFSGYFVTTSSTFLEDLNNNQFSPYIVMAMLIGVLVMILDRIAYLQELVGLKLVLHYTCVITMHYYVFVYIPTAANDPNLGLSKNSYLQLFYLLLVVNFSLGAVQLREGYLQGSQYAIGVMSGTGAISRFIYKIYISCPFLFEMRSILDWVCSDTSLDLFMWLIVERIYSNLWMNKLEMAYRKEWDQVLSGKSRIPTWFKFLMGVSTFIGLVIMLVIPVVLFSSLNPSLSENKIASSKMTVMLYSASEGFFPLYDQRQSQLTDMTGDDYNQLLRIMGTGLHVKHTKQCIVYDKFSRSYFDIPQTGINSLVRELTQPNLNESNAVQIQMEINFKRRGPPEAQIVNDVYKHILDSDQRWQMARMLTTYPYTDEPLYIKELYPMGLRLTTGTEIKSLDINSDQRYKVGIELQVMYSPTQFGGAPRSYWSVKNDNIHTQLLATADDDDDDQTNGELCQDADEDFAGVAWACISDNFFEGIVETLGLPSYGIIGVYTLILVTISSLVRQALFVSYEQILFREMQDCTDLLEVCEGIHTLRAQDYPGRLKDEVKLYQTLIKMTRSPETLIRITRTREQLCIECKALPASVQDLCYFCSKDR</sequence>
<evidence type="ECO:0000256" key="4">
    <source>
        <dbReference type="ARBA" id="ARBA00022989"/>
    </source>
</evidence>
<feature type="region of interest" description="Disordered" evidence="6">
    <location>
        <begin position="1178"/>
        <end position="1249"/>
    </location>
</feature>
<feature type="transmembrane region" description="Helical" evidence="7">
    <location>
        <begin position="2663"/>
        <end position="2681"/>
    </location>
</feature>
<feature type="transmembrane region" description="Helical" evidence="7">
    <location>
        <begin position="694"/>
        <end position="715"/>
    </location>
</feature>
<feature type="compositionally biased region" description="Basic and acidic residues" evidence="6">
    <location>
        <begin position="1223"/>
        <end position="1234"/>
    </location>
</feature>
<comment type="caution">
    <text evidence="9">The sequence shown here is derived from an EMBL/GenBank/DDBJ whole genome shotgun (WGS) entry which is preliminary data.</text>
</comment>
<feature type="transmembrane region" description="Helical" evidence="7">
    <location>
        <begin position="1979"/>
        <end position="1998"/>
    </location>
</feature>
<feature type="transmembrane region" description="Helical" evidence="7">
    <location>
        <begin position="1914"/>
        <end position="1934"/>
    </location>
</feature>
<dbReference type="GO" id="GO:0042391">
    <property type="term" value="P:regulation of membrane potential"/>
    <property type="evidence" value="ECO:0007669"/>
    <property type="project" value="TreeGrafter"/>
</dbReference>
<dbReference type="Pfam" id="PF00041">
    <property type="entry name" value="fn3"/>
    <property type="match status" value="1"/>
</dbReference>
<dbReference type="SUPFAM" id="SSF49265">
    <property type="entry name" value="Fibronectin type III"/>
    <property type="match status" value="1"/>
</dbReference>
<feature type="transmembrane region" description="Helical" evidence="7">
    <location>
        <begin position="13"/>
        <end position="33"/>
    </location>
</feature>
<feature type="compositionally biased region" description="Polar residues" evidence="6">
    <location>
        <begin position="1362"/>
        <end position="1380"/>
    </location>
</feature>
<feature type="compositionally biased region" description="Basic residues" evidence="6">
    <location>
        <begin position="1549"/>
        <end position="1565"/>
    </location>
</feature>
<feature type="transmembrane region" description="Helical" evidence="7">
    <location>
        <begin position="1940"/>
        <end position="1958"/>
    </location>
</feature>
<feature type="region of interest" description="Disordered" evidence="6">
    <location>
        <begin position="1447"/>
        <end position="1474"/>
    </location>
</feature>
<feature type="region of interest" description="Disordered" evidence="6">
    <location>
        <begin position="1316"/>
        <end position="1338"/>
    </location>
</feature>
<feature type="compositionally biased region" description="Low complexity" evidence="6">
    <location>
        <begin position="1847"/>
        <end position="1860"/>
    </location>
</feature>
<dbReference type="InterPro" id="IPR056770">
    <property type="entry name" value="Piezo_THU9_anchor"/>
</dbReference>
<dbReference type="Gene3D" id="2.60.40.10">
    <property type="entry name" value="Immunoglobulins"/>
    <property type="match status" value="1"/>
</dbReference>
<feature type="domain" description="Fibronectin type-III" evidence="8">
    <location>
        <begin position="2161"/>
        <end position="2259"/>
    </location>
</feature>
<keyword evidence="10" id="KW-1185">Reference proteome</keyword>
<feature type="transmembrane region" description="Helical" evidence="7">
    <location>
        <begin position="538"/>
        <end position="558"/>
    </location>
</feature>
<dbReference type="CDD" id="cd00063">
    <property type="entry name" value="FN3"/>
    <property type="match status" value="1"/>
</dbReference>
<name>A0AAE0LC31_9CHLO</name>
<feature type="transmembrane region" description="Helical" evidence="7">
    <location>
        <begin position="2875"/>
        <end position="2896"/>
    </location>
</feature>
<dbReference type="InterPro" id="IPR027272">
    <property type="entry name" value="Piezo"/>
</dbReference>
<evidence type="ECO:0000313" key="9">
    <source>
        <dbReference type="EMBL" id="KAK3279946.1"/>
    </source>
</evidence>
<feature type="compositionally biased region" description="Low complexity" evidence="6">
    <location>
        <begin position="1195"/>
        <end position="1204"/>
    </location>
</feature>
<proteinExistence type="inferred from homology"/>
<keyword evidence="5 7" id="KW-0472">Membrane</keyword>
<dbReference type="GO" id="GO:0008381">
    <property type="term" value="F:mechanosensitive monoatomic ion channel activity"/>
    <property type="evidence" value="ECO:0007669"/>
    <property type="project" value="InterPro"/>
</dbReference>
<evidence type="ECO:0000256" key="5">
    <source>
        <dbReference type="ARBA" id="ARBA00023136"/>
    </source>
</evidence>